<dbReference type="GO" id="GO:0016747">
    <property type="term" value="F:acyltransferase activity, transferring groups other than amino-acyl groups"/>
    <property type="evidence" value="ECO:0007669"/>
    <property type="project" value="InterPro"/>
</dbReference>
<evidence type="ECO:0000259" key="1">
    <source>
        <dbReference type="PROSITE" id="PS51186"/>
    </source>
</evidence>
<proteinExistence type="predicted"/>
<evidence type="ECO:0000313" key="2">
    <source>
        <dbReference type="EMBL" id="ADL06113.1"/>
    </source>
</evidence>
<feature type="domain" description="N-acetyltransferase" evidence="1">
    <location>
        <begin position="1"/>
        <end position="152"/>
    </location>
</feature>
<dbReference type="InterPro" id="IPR016181">
    <property type="entry name" value="Acyl_CoA_acyltransferase"/>
</dbReference>
<organism evidence="2 3">
    <name type="scientific">Lacrimispora saccharolytica (strain ATCC 35040 / DSM 2544 / NRCC 2533 / WM1)</name>
    <name type="common">Clostridium saccharolyticum</name>
    <dbReference type="NCBI Taxonomy" id="610130"/>
    <lineage>
        <taxon>Bacteria</taxon>
        <taxon>Bacillati</taxon>
        <taxon>Bacillota</taxon>
        <taxon>Clostridia</taxon>
        <taxon>Lachnospirales</taxon>
        <taxon>Lachnospiraceae</taxon>
        <taxon>Lacrimispora</taxon>
    </lineage>
</organism>
<dbReference type="RefSeq" id="WP_013274179.1">
    <property type="nucleotide sequence ID" value="NC_014376.1"/>
</dbReference>
<dbReference type="SUPFAM" id="SSF55729">
    <property type="entry name" value="Acyl-CoA N-acyltransferases (Nat)"/>
    <property type="match status" value="1"/>
</dbReference>
<dbReference type="PROSITE" id="PS51186">
    <property type="entry name" value="GNAT"/>
    <property type="match status" value="1"/>
</dbReference>
<dbReference type="Pfam" id="PF00583">
    <property type="entry name" value="Acetyltransf_1"/>
    <property type="match status" value="1"/>
</dbReference>
<dbReference type="PaxDb" id="610130-Closa_3589"/>
<dbReference type="EMBL" id="CP002109">
    <property type="protein sequence ID" value="ADL06113.1"/>
    <property type="molecule type" value="Genomic_DNA"/>
</dbReference>
<reference evidence="2" key="1">
    <citation type="submission" date="2010-07" db="EMBL/GenBank/DDBJ databases">
        <title>Complete sequence of Clostridium saccharolyticum WM1.</title>
        <authorList>
            <consortium name="US DOE Joint Genome Institute"/>
            <person name="Lucas S."/>
            <person name="Copeland A."/>
            <person name="Lapidus A."/>
            <person name="Cheng J.-F."/>
            <person name="Bruce D."/>
            <person name="Goodwin L."/>
            <person name="Pitluck S."/>
            <person name="Chertkov O."/>
            <person name="Detter J.C."/>
            <person name="Han C."/>
            <person name="Tapia R."/>
            <person name="Land M."/>
            <person name="Hauser L."/>
            <person name="Chang Y.-J."/>
            <person name="Jeffries C."/>
            <person name="Kyrpides N."/>
            <person name="Ivanova N."/>
            <person name="Mikhailova N."/>
            <person name="Mouttaki H."/>
            <person name="Lin L."/>
            <person name="Zhou J."/>
            <person name="Hemme C.L."/>
            <person name="Woyke T."/>
        </authorList>
    </citation>
    <scope>NUCLEOTIDE SEQUENCE [LARGE SCALE GENOMIC DNA]</scope>
    <source>
        <strain evidence="2">WM1</strain>
    </source>
</reference>
<dbReference type="eggNOG" id="COG0456">
    <property type="taxonomic scope" value="Bacteria"/>
</dbReference>
<gene>
    <name evidence="2" type="ordered locus">Closa_3589</name>
</gene>
<sequence length="175" mass="20546">MLLKNPQTRFEEIYPIYKESFPDIERRTKDDQKRVFGNPCYGVRAIEEEGKILAFLGYWNLPSCVFLEHLATAEACRGKGYGKQLVQEVMNETEKPVFLEIEPVTEKDPMTRSRASFYSRLGFHANTFPYEQMPLKPVDRPTPLWIMSYGKPVTEKEFWPYKKEIYELVYGVEIA</sequence>
<dbReference type="KEGG" id="csh:Closa_3589"/>
<keyword evidence="3" id="KW-1185">Reference proteome</keyword>
<dbReference type="HOGENOM" id="CLU_105077_1_1_9"/>
<dbReference type="AlphaFoldDB" id="D9RAR6"/>
<dbReference type="CDD" id="cd04301">
    <property type="entry name" value="NAT_SF"/>
    <property type="match status" value="1"/>
</dbReference>
<protein>
    <submittedName>
        <fullName evidence="2">GCN5-related N-acetyltransferase</fullName>
    </submittedName>
</protein>
<evidence type="ECO:0000313" key="3">
    <source>
        <dbReference type="Proteomes" id="UP000001662"/>
    </source>
</evidence>
<dbReference type="Gene3D" id="3.40.630.30">
    <property type="match status" value="1"/>
</dbReference>
<dbReference type="Proteomes" id="UP000001662">
    <property type="component" value="Chromosome"/>
</dbReference>
<accession>D9RAR6</accession>
<dbReference type="InterPro" id="IPR000182">
    <property type="entry name" value="GNAT_dom"/>
</dbReference>
<name>D9RAR6_LACSW</name>
<dbReference type="STRING" id="610130.Closa_3589"/>
<dbReference type="OrthoDB" id="9127144at2"/>